<keyword evidence="1" id="KW-0597">Phosphoprotein</keyword>
<dbReference type="InterPro" id="IPR001633">
    <property type="entry name" value="EAL_dom"/>
</dbReference>
<dbReference type="InterPro" id="IPR029787">
    <property type="entry name" value="Nucleotide_cyclase"/>
</dbReference>
<proteinExistence type="predicted"/>
<dbReference type="Gene3D" id="3.30.70.270">
    <property type="match status" value="1"/>
</dbReference>
<feature type="domain" description="Response regulatory" evidence="3">
    <location>
        <begin position="4"/>
        <end position="120"/>
    </location>
</feature>
<evidence type="ECO:0000313" key="7">
    <source>
        <dbReference type="Proteomes" id="UP000481033"/>
    </source>
</evidence>
<dbReference type="InterPro" id="IPR011006">
    <property type="entry name" value="CheY-like_superfamily"/>
</dbReference>
<keyword evidence="7" id="KW-1185">Reference proteome</keyword>
<dbReference type="PROSITE" id="PS50883">
    <property type="entry name" value="EAL"/>
    <property type="match status" value="1"/>
</dbReference>
<dbReference type="Pfam" id="PF00990">
    <property type="entry name" value="GGDEF"/>
    <property type="match status" value="1"/>
</dbReference>
<dbReference type="FunFam" id="3.20.20.450:FF:000001">
    <property type="entry name" value="Cyclic di-GMP phosphodiesterase yahA"/>
    <property type="match status" value="1"/>
</dbReference>
<evidence type="ECO:0000259" key="5">
    <source>
        <dbReference type="PROSITE" id="PS50887"/>
    </source>
</evidence>
<dbReference type="Gene3D" id="3.20.20.450">
    <property type="entry name" value="EAL domain"/>
    <property type="match status" value="1"/>
</dbReference>
<dbReference type="SUPFAM" id="SSF141868">
    <property type="entry name" value="EAL domain-like"/>
    <property type="match status" value="1"/>
</dbReference>
<dbReference type="CDD" id="cd19920">
    <property type="entry name" value="REC_PA4781-like"/>
    <property type="match status" value="1"/>
</dbReference>
<dbReference type="SMART" id="SM00267">
    <property type="entry name" value="GGDEF"/>
    <property type="match status" value="1"/>
</dbReference>
<dbReference type="Pfam" id="PF00563">
    <property type="entry name" value="EAL"/>
    <property type="match status" value="1"/>
</dbReference>
<evidence type="ECO:0000256" key="1">
    <source>
        <dbReference type="PROSITE-ProRule" id="PRU00169"/>
    </source>
</evidence>
<dbReference type="PANTHER" id="PTHR33121:SF70">
    <property type="entry name" value="SIGNALING PROTEIN YKOW"/>
    <property type="match status" value="1"/>
</dbReference>
<accession>A0A6M0RZ77</accession>
<evidence type="ECO:0000313" key="6">
    <source>
        <dbReference type="EMBL" id="NEZ60961.1"/>
    </source>
</evidence>
<dbReference type="PROSITE" id="PS50887">
    <property type="entry name" value="GGDEF"/>
    <property type="match status" value="1"/>
</dbReference>
<evidence type="ECO:0000259" key="4">
    <source>
        <dbReference type="PROSITE" id="PS50883"/>
    </source>
</evidence>
<dbReference type="SMART" id="SM00052">
    <property type="entry name" value="EAL"/>
    <property type="match status" value="1"/>
</dbReference>
<dbReference type="SUPFAM" id="SSF55073">
    <property type="entry name" value="Nucleotide cyclase"/>
    <property type="match status" value="1"/>
</dbReference>
<protein>
    <submittedName>
        <fullName evidence="6">EAL domain-containing protein</fullName>
    </submittedName>
</protein>
<feature type="modified residue" description="4-aspartylphosphate" evidence="1">
    <location>
        <position position="53"/>
    </location>
</feature>
<dbReference type="Proteomes" id="UP000481033">
    <property type="component" value="Unassembled WGS sequence"/>
</dbReference>
<name>A0A6M0RZ77_9CYAN</name>
<dbReference type="InterPro" id="IPR001789">
    <property type="entry name" value="Sig_transdc_resp-reg_receiver"/>
</dbReference>
<dbReference type="Gene3D" id="3.40.50.2300">
    <property type="match status" value="1"/>
</dbReference>
<sequence>MTGNILLIDDVLQNVELLFELLLSQGYTVRCAISGALALKSIEAAPPDLILLDINMPDMDGYTICRQLKSCQNTQEIPVIFVSAMGETLDKVKAFESGGVDYVTKPFQLEEVLARISTHLTLKQTQAEINMLNEQLEQRVMERTLQLQEEMAERQRVQEKLIYQTTHDRLTDCFNLPGFVKVLEQAMEQTHFLSETYAVLSLTCERFQRITNAFGHLVGDDLLLQVAHRLNHCFSDQAVIARIGSDRFVVLLQGLAANQEIAQKTCLAMAKQAQGELSKVFIIEHHQIFLQTKWGITLGQPQYSRADHILRDASIACSQAYSLGLTLPGRTEGNIAAYCVFNAHMHDQALEKVQLESNLRQAIDRQEFIVHYQPIVSLATGEIRGMEALVRWQHPEQGFIPPSQFIPAAESSGLIVPLGAIVMRQACEQFRQWQQQYPSLEQLKVSVNLSVRQFAQPDLVERIQQMLADTDLQPENLQLEITESAIMESSKSAASILERLRSQNIQLAIDDFGTGYSSLSYLTQFPVDTLKIDRAFVNQLGQDPKHVGIFQAIVTLANTLGMDIVAEGIETDLQLQQLRTFGCQLGQGYLFSKPVDSTTMAKLFTQPVWSHHWLTDNIKNDKGRVATLH</sequence>
<reference evidence="6 7" key="1">
    <citation type="journal article" date="2020" name="Microb. Ecol.">
        <title>Ecogenomics of the Marine Benthic Filamentous Cyanobacterium Adonisia.</title>
        <authorList>
            <person name="Walter J.M."/>
            <person name="Coutinho F.H."/>
            <person name="Leomil L."/>
            <person name="Hargreaves P.I."/>
            <person name="Campeao M.E."/>
            <person name="Vieira V.V."/>
            <person name="Silva B.S."/>
            <person name="Fistarol G.O."/>
            <person name="Salomon P.S."/>
            <person name="Sawabe T."/>
            <person name="Mino S."/>
            <person name="Hosokawa M."/>
            <person name="Miyashita H."/>
            <person name="Maruyama F."/>
            <person name="van Verk M.C."/>
            <person name="Dutilh B.E."/>
            <person name="Thompson C.C."/>
            <person name="Thompson F.L."/>
        </authorList>
    </citation>
    <scope>NUCLEOTIDE SEQUENCE [LARGE SCALE GENOMIC DNA]</scope>
    <source>
        <strain evidence="6 7">CCMR0081</strain>
    </source>
</reference>
<keyword evidence="2" id="KW-0175">Coiled coil</keyword>
<dbReference type="EMBL" id="QXHD01000004">
    <property type="protein sequence ID" value="NEZ60961.1"/>
    <property type="molecule type" value="Genomic_DNA"/>
</dbReference>
<comment type="caution">
    <text evidence="6">The sequence shown here is derived from an EMBL/GenBank/DDBJ whole genome shotgun (WGS) entry which is preliminary data.</text>
</comment>
<dbReference type="Pfam" id="PF00072">
    <property type="entry name" value="Response_reg"/>
    <property type="match status" value="1"/>
</dbReference>
<organism evidence="6 7">
    <name type="scientific">Adonisia turfae CCMR0081</name>
    <dbReference type="NCBI Taxonomy" id="2292702"/>
    <lineage>
        <taxon>Bacteria</taxon>
        <taxon>Bacillati</taxon>
        <taxon>Cyanobacteriota</taxon>
        <taxon>Adonisia</taxon>
        <taxon>Adonisia turfae</taxon>
    </lineage>
</organism>
<dbReference type="InterPro" id="IPR050706">
    <property type="entry name" value="Cyclic-di-GMP_PDE-like"/>
</dbReference>
<dbReference type="PROSITE" id="PS50110">
    <property type="entry name" value="RESPONSE_REGULATORY"/>
    <property type="match status" value="1"/>
</dbReference>
<dbReference type="GO" id="GO:0071111">
    <property type="term" value="F:cyclic-guanylate-specific phosphodiesterase activity"/>
    <property type="evidence" value="ECO:0007669"/>
    <property type="project" value="InterPro"/>
</dbReference>
<dbReference type="SUPFAM" id="SSF52172">
    <property type="entry name" value="CheY-like"/>
    <property type="match status" value="1"/>
</dbReference>
<dbReference type="NCBIfam" id="TIGR00254">
    <property type="entry name" value="GGDEF"/>
    <property type="match status" value="1"/>
</dbReference>
<dbReference type="InterPro" id="IPR035919">
    <property type="entry name" value="EAL_sf"/>
</dbReference>
<dbReference type="PANTHER" id="PTHR33121">
    <property type="entry name" value="CYCLIC DI-GMP PHOSPHODIESTERASE PDEF"/>
    <property type="match status" value="1"/>
</dbReference>
<gene>
    <name evidence="6" type="ORF">DXZ20_36080</name>
</gene>
<dbReference type="CDD" id="cd01949">
    <property type="entry name" value="GGDEF"/>
    <property type="match status" value="1"/>
</dbReference>
<dbReference type="InterPro" id="IPR043128">
    <property type="entry name" value="Rev_trsase/Diguanyl_cyclase"/>
</dbReference>
<dbReference type="SMART" id="SM00448">
    <property type="entry name" value="REC"/>
    <property type="match status" value="1"/>
</dbReference>
<dbReference type="InterPro" id="IPR000160">
    <property type="entry name" value="GGDEF_dom"/>
</dbReference>
<feature type="coiled-coil region" evidence="2">
    <location>
        <begin position="122"/>
        <end position="153"/>
    </location>
</feature>
<dbReference type="GO" id="GO:0000160">
    <property type="term" value="P:phosphorelay signal transduction system"/>
    <property type="evidence" value="ECO:0007669"/>
    <property type="project" value="InterPro"/>
</dbReference>
<evidence type="ECO:0000259" key="3">
    <source>
        <dbReference type="PROSITE" id="PS50110"/>
    </source>
</evidence>
<feature type="domain" description="EAL" evidence="4">
    <location>
        <begin position="352"/>
        <end position="608"/>
    </location>
</feature>
<evidence type="ECO:0000256" key="2">
    <source>
        <dbReference type="SAM" id="Coils"/>
    </source>
</evidence>
<dbReference type="AlphaFoldDB" id="A0A6M0RZ77"/>
<dbReference type="CDD" id="cd01948">
    <property type="entry name" value="EAL"/>
    <property type="match status" value="1"/>
</dbReference>
<feature type="domain" description="GGDEF" evidence="5">
    <location>
        <begin position="195"/>
        <end position="338"/>
    </location>
</feature>